<evidence type="ECO:0000256" key="1">
    <source>
        <dbReference type="SAM" id="Phobius"/>
    </source>
</evidence>
<keyword evidence="1" id="KW-0812">Transmembrane</keyword>
<feature type="transmembrane region" description="Helical" evidence="1">
    <location>
        <begin position="118"/>
        <end position="143"/>
    </location>
</feature>
<dbReference type="EMBL" id="JACHIN010000029">
    <property type="protein sequence ID" value="MBB5085018.1"/>
    <property type="molecule type" value="Genomic_DNA"/>
</dbReference>
<feature type="transmembrane region" description="Helical" evidence="1">
    <location>
        <begin position="6"/>
        <end position="29"/>
    </location>
</feature>
<proteinExistence type="predicted"/>
<dbReference type="Proteomes" id="UP000568380">
    <property type="component" value="Unassembled WGS sequence"/>
</dbReference>
<dbReference type="InterPro" id="IPR021315">
    <property type="entry name" value="Gap/Sap"/>
</dbReference>
<feature type="transmembrane region" description="Helical" evidence="1">
    <location>
        <begin position="149"/>
        <end position="169"/>
    </location>
</feature>
<feature type="transmembrane region" description="Helical" evidence="1">
    <location>
        <begin position="41"/>
        <end position="67"/>
    </location>
</feature>
<keyword evidence="3" id="KW-1185">Reference proteome</keyword>
<keyword evidence="1" id="KW-1133">Transmembrane helix</keyword>
<organism evidence="2 3">
    <name type="scientific">Nonomuraea endophytica</name>
    <dbReference type="NCBI Taxonomy" id="714136"/>
    <lineage>
        <taxon>Bacteria</taxon>
        <taxon>Bacillati</taxon>
        <taxon>Actinomycetota</taxon>
        <taxon>Actinomycetes</taxon>
        <taxon>Streptosporangiales</taxon>
        <taxon>Streptosporangiaceae</taxon>
        <taxon>Nonomuraea</taxon>
    </lineage>
</organism>
<dbReference type="AlphaFoldDB" id="A0A7W8AF78"/>
<feature type="transmembrane region" description="Helical" evidence="1">
    <location>
        <begin position="79"/>
        <end position="97"/>
    </location>
</feature>
<reference evidence="2 3" key="1">
    <citation type="submission" date="2020-08" db="EMBL/GenBank/DDBJ databases">
        <title>Genomic Encyclopedia of Type Strains, Phase IV (KMG-IV): sequencing the most valuable type-strain genomes for metagenomic binning, comparative biology and taxonomic classification.</title>
        <authorList>
            <person name="Goeker M."/>
        </authorList>
    </citation>
    <scope>NUCLEOTIDE SEQUENCE [LARGE SCALE GENOMIC DNA]</scope>
    <source>
        <strain evidence="2 3">DSM 45385</strain>
    </source>
</reference>
<dbReference type="RefSeq" id="WP_184976043.1">
    <property type="nucleotide sequence ID" value="NZ_JACHIN010000029.1"/>
</dbReference>
<protein>
    <submittedName>
        <fullName evidence="2">Cytochrome c biogenesis protein CcdA</fullName>
    </submittedName>
</protein>
<dbReference type="Pfam" id="PF11139">
    <property type="entry name" value="SfLAP"/>
    <property type="match status" value="1"/>
</dbReference>
<sequence length="223" mass="24283">MTTTVLLTLVGLALVDSTSFGTLGVPLVMMLASDRRQVGRMIIYLATITLFYFLVGVALMLGLSALLENFGDVFQSRTFLWVQLVVGVGLFLLSWRFDSKKQKKQWEPRLGGPGTMVSLALTMGVVEVATMAPYLAAIGIMTASGLTPMQWGPVLAGYVLVMVLPPLALMAGRGLAGNWLEPKLARLRDWILKNAASMVGWTLAIVGFLIARDAAARLFDWFQ</sequence>
<keyword evidence="1" id="KW-0472">Membrane</keyword>
<accession>A0A7W8AF78</accession>
<name>A0A7W8AF78_9ACTN</name>
<feature type="transmembrane region" description="Helical" evidence="1">
    <location>
        <begin position="190"/>
        <end position="211"/>
    </location>
</feature>
<evidence type="ECO:0000313" key="3">
    <source>
        <dbReference type="Proteomes" id="UP000568380"/>
    </source>
</evidence>
<comment type="caution">
    <text evidence="2">The sequence shown here is derived from an EMBL/GenBank/DDBJ whole genome shotgun (WGS) entry which is preliminary data.</text>
</comment>
<gene>
    <name evidence="2" type="ORF">HNR40_010529</name>
</gene>
<evidence type="ECO:0000313" key="2">
    <source>
        <dbReference type="EMBL" id="MBB5085018.1"/>
    </source>
</evidence>